<dbReference type="CDD" id="cd03357">
    <property type="entry name" value="LbH_MAT_GAT"/>
    <property type="match status" value="1"/>
</dbReference>
<dbReference type="EMBL" id="JABELV010000016">
    <property type="protein sequence ID" value="KAG7567096.1"/>
    <property type="molecule type" value="Genomic_DNA"/>
</dbReference>
<accession>A0A8K0JR70</accession>
<dbReference type="Proteomes" id="UP000812966">
    <property type="component" value="Unassembled WGS sequence"/>
</dbReference>
<sequence>MLQAIHDERNPQRVRELMARFVSPSSRGNFDIRLPFRCHYGYNICIGDGSIINRNATILDDAKVTIGCGSLLATDVKIYTLTHASDPDVRLQDNQANSEYQYPVIIGNNCWIGGGATILPGVTIGDDVTIAAGAVVNKDVESRCLVAGVPARVVKRFPQAE</sequence>
<comment type="caution">
    <text evidence="3">The sequence shown here is derived from an EMBL/GenBank/DDBJ whole genome shotgun (WGS) entry which is preliminary data.</text>
</comment>
<dbReference type="PROSITE" id="PS00101">
    <property type="entry name" value="HEXAPEP_TRANSFERASES"/>
    <property type="match status" value="1"/>
</dbReference>
<comment type="similarity">
    <text evidence="1">Belongs to the transferase hexapeptide repeat family.</text>
</comment>
<dbReference type="AlphaFoldDB" id="A0A8K0JR70"/>
<dbReference type="PANTHER" id="PTHR23416">
    <property type="entry name" value="SIALIC ACID SYNTHASE-RELATED"/>
    <property type="match status" value="1"/>
</dbReference>
<reference evidence="3" key="1">
    <citation type="submission" date="2020-04" db="EMBL/GenBank/DDBJ databases">
        <title>Analysis of mating type loci in Filobasidium floriforme.</title>
        <authorList>
            <person name="Nowrousian M."/>
        </authorList>
    </citation>
    <scope>NUCLEOTIDE SEQUENCE</scope>
    <source>
        <strain evidence="3">CBS 6242</strain>
    </source>
</reference>
<dbReference type="PANTHER" id="PTHR23416:SF23">
    <property type="entry name" value="ACETYLTRANSFERASE C18B11.09C-RELATED"/>
    <property type="match status" value="1"/>
</dbReference>
<evidence type="ECO:0000256" key="2">
    <source>
        <dbReference type="ARBA" id="ARBA00022679"/>
    </source>
</evidence>
<evidence type="ECO:0000313" key="4">
    <source>
        <dbReference type="Proteomes" id="UP000812966"/>
    </source>
</evidence>
<dbReference type="Gene3D" id="2.160.10.10">
    <property type="entry name" value="Hexapeptide repeat proteins"/>
    <property type="match status" value="1"/>
</dbReference>
<keyword evidence="2" id="KW-0808">Transferase</keyword>
<evidence type="ECO:0000256" key="1">
    <source>
        <dbReference type="ARBA" id="ARBA00007274"/>
    </source>
</evidence>
<dbReference type="InterPro" id="IPR011004">
    <property type="entry name" value="Trimer_LpxA-like_sf"/>
</dbReference>
<gene>
    <name evidence="3" type="ORF">FFLO_01222</name>
</gene>
<dbReference type="InterPro" id="IPR051159">
    <property type="entry name" value="Hexapeptide_acetyltransf"/>
</dbReference>
<evidence type="ECO:0000313" key="3">
    <source>
        <dbReference type="EMBL" id="KAG7567096.1"/>
    </source>
</evidence>
<protein>
    <recommendedName>
        <fullName evidence="5">Maltose O-acetyltransferase</fullName>
    </recommendedName>
</protein>
<dbReference type="SUPFAM" id="SSF51161">
    <property type="entry name" value="Trimeric LpxA-like enzymes"/>
    <property type="match status" value="1"/>
</dbReference>
<dbReference type="InterPro" id="IPR018357">
    <property type="entry name" value="Hexapep_transf_CS"/>
</dbReference>
<dbReference type="GO" id="GO:0008374">
    <property type="term" value="F:O-acyltransferase activity"/>
    <property type="evidence" value="ECO:0007669"/>
    <property type="project" value="TreeGrafter"/>
</dbReference>
<keyword evidence="4" id="KW-1185">Reference proteome</keyword>
<dbReference type="Pfam" id="PF00132">
    <property type="entry name" value="Hexapep"/>
    <property type="match status" value="1"/>
</dbReference>
<evidence type="ECO:0008006" key="5">
    <source>
        <dbReference type="Google" id="ProtNLM"/>
    </source>
</evidence>
<name>A0A8K0JR70_9TREE</name>
<proteinExistence type="inferred from homology"/>
<organism evidence="3 4">
    <name type="scientific">Filobasidium floriforme</name>
    <dbReference type="NCBI Taxonomy" id="5210"/>
    <lineage>
        <taxon>Eukaryota</taxon>
        <taxon>Fungi</taxon>
        <taxon>Dikarya</taxon>
        <taxon>Basidiomycota</taxon>
        <taxon>Agaricomycotina</taxon>
        <taxon>Tremellomycetes</taxon>
        <taxon>Filobasidiales</taxon>
        <taxon>Filobasidiaceae</taxon>
        <taxon>Filobasidium</taxon>
    </lineage>
</organism>
<dbReference type="InterPro" id="IPR001451">
    <property type="entry name" value="Hexapep"/>
</dbReference>